<feature type="domain" description="EamA" evidence="7">
    <location>
        <begin position="13"/>
        <end position="152"/>
    </location>
</feature>
<evidence type="ECO:0000313" key="9">
    <source>
        <dbReference type="RefSeq" id="XP_010258727.1"/>
    </source>
</evidence>
<dbReference type="KEGG" id="nnu:104598391"/>
<feature type="transmembrane region" description="Helical" evidence="6">
    <location>
        <begin position="218"/>
        <end position="239"/>
    </location>
</feature>
<proteinExistence type="inferred from homology"/>
<dbReference type="AlphaFoldDB" id="A0A1U8A1V0"/>
<dbReference type="InterPro" id="IPR000620">
    <property type="entry name" value="EamA_dom"/>
</dbReference>
<dbReference type="OrthoDB" id="670984at2759"/>
<dbReference type="GO" id="GO:0022857">
    <property type="term" value="F:transmembrane transporter activity"/>
    <property type="evidence" value="ECO:0007669"/>
    <property type="project" value="InterPro"/>
</dbReference>
<evidence type="ECO:0000256" key="1">
    <source>
        <dbReference type="ARBA" id="ARBA00004141"/>
    </source>
</evidence>
<evidence type="ECO:0000259" key="7">
    <source>
        <dbReference type="Pfam" id="PF00892"/>
    </source>
</evidence>
<evidence type="ECO:0000256" key="6">
    <source>
        <dbReference type="RuleBase" id="RU363077"/>
    </source>
</evidence>
<name>A0A1U8A1V0_NELNU</name>
<feature type="domain" description="EamA" evidence="7">
    <location>
        <begin position="188"/>
        <end position="325"/>
    </location>
</feature>
<feature type="transmembrane region" description="Helical" evidence="6">
    <location>
        <begin position="40"/>
        <end position="63"/>
    </location>
</feature>
<feature type="transmembrane region" description="Helical" evidence="6">
    <location>
        <begin position="103"/>
        <end position="126"/>
    </location>
</feature>
<keyword evidence="8" id="KW-1185">Reference proteome</keyword>
<feature type="transmembrane region" description="Helical" evidence="6">
    <location>
        <begin position="283"/>
        <end position="301"/>
    </location>
</feature>
<feature type="transmembrane region" description="Helical" evidence="6">
    <location>
        <begin position="307"/>
        <end position="328"/>
    </location>
</feature>
<organism evidence="8 9">
    <name type="scientific">Nelumbo nucifera</name>
    <name type="common">Sacred lotus</name>
    <dbReference type="NCBI Taxonomy" id="4432"/>
    <lineage>
        <taxon>Eukaryota</taxon>
        <taxon>Viridiplantae</taxon>
        <taxon>Streptophyta</taxon>
        <taxon>Embryophyta</taxon>
        <taxon>Tracheophyta</taxon>
        <taxon>Spermatophyta</taxon>
        <taxon>Magnoliopsida</taxon>
        <taxon>Proteales</taxon>
        <taxon>Nelumbonaceae</taxon>
        <taxon>Nelumbo</taxon>
    </lineage>
</organism>
<dbReference type="RefSeq" id="XP_010258727.1">
    <property type="nucleotide sequence ID" value="XM_010260425.2"/>
</dbReference>
<sequence>MMSIKGWFQKSKWALSMIFIQVVLAGLQLLSRIILDQGSFVFAVLTYRHLVAALFVAPFAFFFDRDIERRLSWVASFWIFMNALFGVTIGMGLYYYGLSATSATYGVSFLNLIPIVTFAFSILARIEKLGMGRWEGKLKSAGVVLCVAGALIAGLYKGKTFNPPHSHSHTHLITSTAAKVARQHNWTRGTLMLVGSLLSMSIWYLLQVKLYKVYPSKYWTTMYTCIVGSMQSTVVGVLINRSKAAWELRWDLELATIIYSGSLATGAKFCLVSWVAVNQGPTYPPMFIPLSLVFVAISEFLFLGDPIALGTLIGMFMIVVGLYAFVWGKRRESKELSMPKTINGGGQTVTVTVTNISLSTDVHVQSTPVTNPT</sequence>
<feature type="transmembrane region" description="Helical" evidence="6">
    <location>
        <begin position="12"/>
        <end position="34"/>
    </location>
</feature>
<dbReference type="GO" id="GO:0005886">
    <property type="term" value="C:plasma membrane"/>
    <property type="evidence" value="ECO:0000318"/>
    <property type="project" value="GO_Central"/>
</dbReference>
<dbReference type="OMA" id="SWAVESK"/>
<dbReference type="InterPro" id="IPR037185">
    <property type="entry name" value="EmrE-like"/>
</dbReference>
<keyword evidence="5 6" id="KW-0472">Membrane</keyword>
<dbReference type="SUPFAM" id="SSF103481">
    <property type="entry name" value="Multidrug resistance efflux transporter EmrE"/>
    <property type="match status" value="2"/>
</dbReference>
<reference evidence="9" key="1">
    <citation type="submission" date="2025-08" db="UniProtKB">
        <authorList>
            <consortium name="RefSeq"/>
        </authorList>
    </citation>
    <scope>IDENTIFICATION</scope>
</reference>
<dbReference type="GeneID" id="104598391"/>
<dbReference type="InterPro" id="IPR030184">
    <property type="entry name" value="WAT1-related"/>
</dbReference>
<dbReference type="eggNOG" id="ENOG502QSBZ">
    <property type="taxonomic scope" value="Eukaryota"/>
</dbReference>
<accession>A0A1U8A1V0</accession>
<protein>
    <recommendedName>
        <fullName evidence="6">WAT1-related protein</fullName>
    </recommendedName>
</protein>
<feature type="transmembrane region" description="Helical" evidence="6">
    <location>
        <begin position="189"/>
        <end position="206"/>
    </location>
</feature>
<feature type="transmembrane region" description="Helical" evidence="6">
    <location>
        <begin position="75"/>
        <end position="97"/>
    </location>
</feature>
<evidence type="ECO:0000256" key="5">
    <source>
        <dbReference type="ARBA" id="ARBA00023136"/>
    </source>
</evidence>
<keyword evidence="3 6" id="KW-0812">Transmembrane</keyword>
<evidence type="ECO:0000256" key="2">
    <source>
        <dbReference type="ARBA" id="ARBA00007635"/>
    </source>
</evidence>
<evidence type="ECO:0000313" key="8">
    <source>
        <dbReference type="Proteomes" id="UP000189703"/>
    </source>
</evidence>
<evidence type="ECO:0000256" key="4">
    <source>
        <dbReference type="ARBA" id="ARBA00022989"/>
    </source>
</evidence>
<comment type="similarity">
    <text evidence="2 6">Belongs to the drug/metabolite transporter (DMT) superfamily. Plant drug/metabolite exporter (P-DME) (TC 2.A.7.4) family.</text>
</comment>
<dbReference type="Proteomes" id="UP000189703">
    <property type="component" value="Unplaced"/>
</dbReference>
<dbReference type="Pfam" id="PF00892">
    <property type="entry name" value="EamA"/>
    <property type="match status" value="2"/>
</dbReference>
<gene>
    <name evidence="9" type="primary">LOC104598391</name>
</gene>
<evidence type="ECO:0000256" key="3">
    <source>
        <dbReference type="ARBA" id="ARBA00022692"/>
    </source>
</evidence>
<keyword evidence="4 6" id="KW-1133">Transmembrane helix</keyword>
<dbReference type="PANTHER" id="PTHR31218">
    <property type="entry name" value="WAT1-RELATED PROTEIN"/>
    <property type="match status" value="1"/>
</dbReference>
<comment type="subcellular location">
    <subcellularLocation>
        <location evidence="1 6">Membrane</location>
        <topology evidence="1 6">Multi-pass membrane protein</topology>
    </subcellularLocation>
</comment>